<evidence type="ECO:0000313" key="2">
    <source>
        <dbReference type="Proteomes" id="UP000061569"/>
    </source>
</evidence>
<sequence length="208" mass="23020">MPLPLSPHSQAIADFLAALDGFPVLQGPRVRLRGPREDDAAALFALFGDARVTRFWSRPPMQDIAEARELIEQIHAGMQARSLLNWAIADENDALVGTCTLFRFDAAHRRAELGYALHADHWGRGLASEATALALDWAVDRVGLHRIDAGIDPDNQASRALLHRHGFLTEGRQRESFFVGERVTDSELLGLLASDWRQRRATAAAALR</sequence>
<evidence type="ECO:0000313" key="1">
    <source>
        <dbReference type="EMBL" id="ALN56340.1"/>
    </source>
</evidence>
<dbReference type="STRING" id="69.GLE_0982"/>
<organism evidence="1 2">
    <name type="scientific">Lysobacter enzymogenes</name>
    <dbReference type="NCBI Taxonomy" id="69"/>
    <lineage>
        <taxon>Bacteria</taxon>
        <taxon>Pseudomonadati</taxon>
        <taxon>Pseudomonadota</taxon>
        <taxon>Gammaproteobacteria</taxon>
        <taxon>Lysobacterales</taxon>
        <taxon>Lysobacteraceae</taxon>
        <taxon>Lysobacter</taxon>
    </lineage>
</organism>
<dbReference type="InterPro" id="IPR000182">
    <property type="entry name" value="GNAT_dom"/>
</dbReference>
<dbReference type="GO" id="GO:0008999">
    <property type="term" value="F:protein-N-terminal-alanine acetyltransferase activity"/>
    <property type="evidence" value="ECO:0007669"/>
    <property type="project" value="TreeGrafter"/>
</dbReference>
<dbReference type="InterPro" id="IPR016181">
    <property type="entry name" value="Acyl_CoA_acyltransferase"/>
</dbReference>
<dbReference type="PATRIC" id="fig|69.6.peg.970"/>
<keyword evidence="1" id="KW-0808">Transferase</keyword>
<dbReference type="Pfam" id="PF13302">
    <property type="entry name" value="Acetyltransf_3"/>
    <property type="match status" value="1"/>
</dbReference>
<dbReference type="PANTHER" id="PTHR43441:SF11">
    <property type="entry name" value="RIBOSOMAL-PROTEIN-SERINE ACETYLTRANSFERASE"/>
    <property type="match status" value="1"/>
</dbReference>
<dbReference type="GO" id="GO:1990189">
    <property type="term" value="F:protein N-terminal-serine acetyltransferase activity"/>
    <property type="evidence" value="ECO:0007669"/>
    <property type="project" value="TreeGrafter"/>
</dbReference>
<dbReference type="Proteomes" id="UP000061569">
    <property type="component" value="Chromosome"/>
</dbReference>
<dbReference type="PANTHER" id="PTHR43441">
    <property type="entry name" value="RIBOSOMAL-PROTEIN-SERINE ACETYLTRANSFERASE"/>
    <property type="match status" value="1"/>
</dbReference>
<dbReference type="InterPro" id="IPR051908">
    <property type="entry name" value="Ribosomal_N-acetyltransferase"/>
</dbReference>
<dbReference type="SUPFAM" id="SSF55729">
    <property type="entry name" value="Acyl-CoA N-acyltransferases (Nat)"/>
    <property type="match status" value="1"/>
</dbReference>
<proteinExistence type="predicted"/>
<dbReference type="EMBL" id="CP013140">
    <property type="protein sequence ID" value="ALN56340.1"/>
    <property type="molecule type" value="Genomic_DNA"/>
</dbReference>
<dbReference type="PROSITE" id="PS51186">
    <property type="entry name" value="GNAT"/>
    <property type="match status" value="1"/>
</dbReference>
<accession>A0A0S2DCU5</accession>
<dbReference type="AlphaFoldDB" id="A0A0S2DCU5"/>
<dbReference type="Gene3D" id="3.40.630.30">
    <property type="match status" value="1"/>
</dbReference>
<gene>
    <name evidence="1" type="ORF">GLE_0982</name>
</gene>
<dbReference type="KEGG" id="lez:GLE_0982"/>
<dbReference type="OrthoDB" id="9801656at2"/>
<name>A0A0S2DCU5_LYSEN</name>
<dbReference type="CDD" id="cd04301">
    <property type="entry name" value="NAT_SF"/>
    <property type="match status" value="1"/>
</dbReference>
<dbReference type="GO" id="GO:0005737">
    <property type="term" value="C:cytoplasm"/>
    <property type="evidence" value="ECO:0007669"/>
    <property type="project" value="TreeGrafter"/>
</dbReference>
<protein>
    <submittedName>
        <fullName evidence="1">Acetyltransferase (GNAT) family</fullName>
    </submittedName>
</protein>
<reference evidence="1 2" key="1">
    <citation type="submission" date="2015-11" db="EMBL/GenBank/DDBJ databases">
        <title>Genome sequences of Lysobacter enzymogenes strain C3 and Lysobacter antibioticus ATCC 29479.</title>
        <authorList>
            <person name="Kobayashi D.Y."/>
        </authorList>
    </citation>
    <scope>NUCLEOTIDE SEQUENCE [LARGE SCALE GENOMIC DNA]</scope>
    <source>
        <strain evidence="1 2">C3</strain>
    </source>
</reference>